<feature type="transmembrane region" description="Helical" evidence="10">
    <location>
        <begin position="173"/>
        <end position="194"/>
    </location>
</feature>
<dbReference type="STRING" id="252246.SAMN05421799_103164"/>
<dbReference type="RefSeq" id="WP_076345713.1">
    <property type="nucleotide sequence ID" value="NZ_FTOO01000003.1"/>
</dbReference>
<keyword evidence="12" id="KW-1185">Reference proteome</keyword>
<dbReference type="GO" id="GO:0005886">
    <property type="term" value="C:plasma membrane"/>
    <property type="evidence" value="ECO:0007669"/>
    <property type="project" value="InterPro"/>
</dbReference>
<evidence type="ECO:0000256" key="8">
    <source>
        <dbReference type="ARBA" id="ARBA00023209"/>
    </source>
</evidence>
<dbReference type="GO" id="GO:0043772">
    <property type="term" value="F:acyl-phosphate glycerol-3-phosphate acyltransferase activity"/>
    <property type="evidence" value="ECO:0007669"/>
    <property type="project" value="InterPro"/>
</dbReference>
<keyword evidence="9" id="KW-1208">Phospholipid metabolism</keyword>
<dbReference type="InterPro" id="IPR003811">
    <property type="entry name" value="G3P_acylTferase_PlsY"/>
</dbReference>
<keyword evidence="4 10" id="KW-0812">Transmembrane</keyword>
<feature type="transmembrane region" description="Helical" evidence="10">
    <location>
        <begin position="6"/>
        <end position="25"/>
    </location>
</feature>
<evidence type="ECO:0000313" key="11">
    <source>
        <dbReference type="EMBL" id="SIS73585.1"/>
    </source>
</evidence>
<dbReference type="Proteomes" id="UP000186156">
    <property type="component" value="Unassembled WGS sequence"/>
</dbReference>
<dbReference type="PANTHER" id="PTHR30309:SF0">
    <property type="entry name" value="GLYCEROL-3-PHOSPHATE ACYLTRANSFERASE-RELATED"/>
    <property type="match status" value="1"/>
</dbReference>
<keyword evidence="3 11" id="KW-0808">Transferase</keyword>
<feature type="transmembrane region" description="Helical" evidence="10">
    <location>
        <begin position="105"/>
        <end position="138"/>
    </location>
</feature>
<sequence>MTPWGWLGVCVASFLVGACPFAVWLSRCVHRDPRSFGDGNPGAANAFRAAGMGLGSAVLVLDVAKGFLPGYVAFLHAGSNALFAAMAAALPVYGHRFSPFLRGRGGIGLASWVGAVAGFLGPLAAIALGAGFAVGLAVRRQTVWAAVALGAAVLLGSTALVPSLLWPAWHARALWPIDTFCLLTAPLVIFGYWVRKRPSKQV</sequence>
<protein>
    <submittedName>
        <fullName evidence="11">Glycerol-3-phosphate acyltransferase PlsY</fullName>
    </submittedName>
</protein>
<accession>A0A1N7LIB1</accession>
<feature type="transmembrane region" description="Helical" evidence="10">
    <location>
        <begin position="70"/>
        <end position="93"/>
    </location>
</feature>
<evidence type="ECO:0000313" key="12">
    <source>
        <dbReference type="Proteomes" id="UP000186156"/>
    </source>
</evidence>
<dbReference type="GO" id="GO:0008654">
    <property type="term" value="P:phospholipid biosynthetic process"/>
    <property type="evidence" value="ECO:0007669"/>
    <property type="project" value="UniProtKB-KW"/>
</dbReference>
<feature type="transmembrane region" description="Helical" evidence="10">
    <location>
        <begin position="144"/>
        <end position="166"/>
    </location>
</feature>
<gene>
    <name evidence="11" type="ORF">SAMN05421799_103164</name>
</gene>
<dbReference type="AlphaFoldDB" id="A0A1N7LIB1"/>
<dbReference type="SMART" id="SM01207">
    <property type="entry name" value="G3P_acyltransf"/>
    <property type="match status" value="1"/>
</dbReference>
<evidence type="ECO:0000256" key="3">
    <source>
        <dbReference type="ARBA" id="ARBA00022679"/>
    </source>
</evidence>
<evidence type="ECO:0000256" key="6">
    <source>
        <dbReference type="ARBA" id="ARBA00023098"/>
    </source>
</evidence>
<keyword evidence="1" id="KW-1003">Cell membrane</keyword>
<keyword evidence="11" id="KW-0012">Acyltransferase</keyword>
<evidence type="ECO:0000256" key="2">
    <source>
        <dbReference type="ARBA" id="ARBA00022516"/>
    </source>
</evidence>
<evidence type="ECO:0000256" key="9">
    <source>
        <dbReference type="ARBA" id="ARBA00023264"/>
    </source>
</evidence>
<dbReference type="Pfam" id="PF02660">
    <property type="entry name" value="G3P_acyltransf"/>
    <property type="match status" value="1"/>
</dbReference>
<reference evidence="12" key="1">
    <citation type="submission" date="2017-01" db="EMBL/GenBank/DDBJ databases">
        <authorList>
            <person name="Varghese N."/>
            <person name="Submissions S."/>
        </authorList>
    </citation>
    <scope>NUCLEOTIDE SEQUENCE [LARGE SCALE GENOMIC DNA]</scope>
    <source>
        <strain evidence="12">DSM 16176</strain>
    </source>
</reference>
<dbReference type="OrthoDB" id="9777124at2"/>
<evidence type="ECO:0000256" key="1">
    <source>
        <dbReference type="ARBA" id="ARBA00022475"/>
    </source>
</evidence>
<keyword evidence="7 10" id="KW-0472">Membrane</keyword>
<keyword evidence="8" id="KW-0594">Phospholipid biosynthesis</keyword>
<keyword evidence="6" id="KW-0443">Lipid metabolism</keyword>
<evidence type="ECO:0000256" key="7">
    <source>
        <dbReference type="ARBA" id="ARBA00023136"/>
    </source>
</evidence>
<dbReference type="EMBL" id="FTOO01000003">
    <property type="protein sequence ID" value="SIS73585.1"/>
    <property type="molecule type" value="Genomic_DNA"/>
</dbReference>
<name>A0A1N7LIB1_9BACL</name>
<evidence type="ECO:0000256" key="10">
    <source>
        <dbReference type="SAM" id="Phobius"/>
    </source>
</evidence>
<organism evidence="11 12">
    <name type="scientific">Alicyclobacillus vulcanalis</name>
    <dbReference type="NCBI Taxonomy" id="252246"/>
    <lineage>
        <taxon>Bacteria</taxon>
        <taxon>Bacillati</taxon>
        <taxon>Bacillota</taxon>
        <taxon>Bacilli</taxon>
        <taxon>Bacillales</taxon>
        <taxon>Alicyclobacillaceae</taxon>
        <taxon>Alicyclobacillus</taxon>
    </lineage>
</organism>
<proteinExistence type="predicted"/>
<evidence type="ECO:0000256" key="4">
    <source>
        <dbReference type="ARBA" id="ARBA00022692"/>
    </source>
</evidence>
<dbReference type="PANTHER" id="PTHR30309">
    <property type="entry name" value="INNER MEMBRANE PROTEIN YGIH"/>
    <property type="match status" value="1"/>
</dbReference>
<keyword evidence="5 10" id="KW-1133">Transmembrane helix</keyword>
<evidence type="ECO:0000256" key="5">
    <source>
        <dbReference type="ARBA" id="ARBA00022989"/>
    </source>
</evidence>
<keyword evidence="2" id="KW-0444">Lipid biosynthesis</keyword>